<organism evidence="2 3">
    <name type="scientific">Caenorhabditis nigoni</name>
    <dbReference type="NCBI Taxonomy" id="1611254"/>
    <lineage>
        <taxon>Eukaryota</taxon>
        <taxon>Metazoa</taxon>
        <taxon>Ecdysozoa</taxon>
        <taxon>Nematoda</taxon>
        <taxon>Chromadorea</taxon>
        <taxon>Rhabditida</taxon>
        <taxon>Rhabditina</taxon>
        <taxon>Rhabditomorpha</taxon>
        <taxon>Rhabditoidea</taxon>
        <taxon>Rhabditidae</taxon>
        <taxon>Peloderinae</taxon>
        <taxon>Caenorhabditis</taxon>
    </lineage>
</organism>
<reference evidence="3" key="1">
    <citation type="submission" date="2017-10" db="EMBL/GenBank/DDBJ databases">
        <title>Rapid genome shrinkage in a self-fertile nematode reveals novel sperm competition proteins.</title>
        <authorList>
            <person name="Yin D."/>
            <person name="Schwarz E.M."/>
            <person name="Thomas C.G."/>
            <person name="Felde R.L."/>
            <person name="Korf I.F."/>
            <person name="Cutter A.D."/>
            <person name="Schartner C.M."/>
            <person name="Ralston E.J."/>
            <person name="Meyer B.J."/>
            <person name="Haag E.S."/>
        </authorList>
    </citation>
    <scope>NUCLEOTIDE SEQUENCE [LARGE SCALE GENOMIC DNA]</scope>
    <source>
        <strain evidence="3">JU1422</strain>
    </source>
</reference>
<accession>A0A2G5SJ80</accession>
<sequence length="67" mass="7834">MGPEFLIFLIFLKMSIMRKLPTEIGIAVYWHIQGPEYEVMFPENKGTDRVFNENPEAEGFGKKRLQT</sequence>
<comment type="caution">
    <text evidence="2">The sequence shown here is derived from an EMBL/GenBank/DDBJ whole genome shotgun (WGS) entry which is preliminary data.</text>
</comment>
<evidence type="ECO:0000313" key="3">
    <source>
        <dbReference type="Proteomes" id="UP000230233"/>
    </source>
</evidence>
<feature type="signal peptide" evidence="1">
    <location>
        <begin position="1"/>
        <end position="17"/>
    </location>
</feature>
<evidence type="ECO:0000313" key="2">
    <source>
        <dbReference type="EMBL" id="PIC14982.1"/>
    </source>
</evidence>
<keyword evidence="3" id="KW-1185">Reference proteome</keyword>
<protein>
    <submittedName>
        <fullName evidence="2">Uncharacterized protein</fullName>
    </submittedName>
</protein>
<proteinExistence type="predicted"/>
<evidence type="ECO:0000256" key="1">
    <source>
        <dbReference type="SAM" id="SignalP"/>
    </source>
</evidence>
<gene>
    <name evidence="2" type="ORF">B9Z55_027107</name>
</gene>
<feature type="chain" id="PRO_5013821629" evidence="1">
    <location>
        <begin position="18"/>
        <end position="67"/>
    </location>
</feature>
<dbReference type="EMBL" id="PDUG01000007">
    <property type="protein sequence ID" value="PIC14982.1"/>
    <property type="molecule type" value="Genomic_DNA"/>
</dbReference>
<dbReference type="AlphaFoldDB" id="A0A2G5SJ80"/>
<keyword evidence="1" id="KW-0732">Signal</keyword>
<name>A0A2G5SJ80_9PELO</name>
<dbReference type="Proteomes" id="UP000230233">
    <property type="component" value="Unassembled WGS sequence"/>
</dbReference>